<evidence type="ECO:0000313" key="1">
    <source>
        <dbReference type="EMBL" id="KAJ8278840.1"/>
    </source>
</evidence>
<dbReference type="OrthoDB" id="10260741at2759"/>
<dbReference type="Proteomes" id="UP001152803">
    <property type="component" value="Unassembled WGS sequence"/>
</dbReference>
<sequence length="60" mass="6902">MEETDTVEHTYIIRPNYQHKFKVGVVKECIREVLKEQLGGASYNPQQISSMCRSVADCIK</sequence>
<name>A0A9Q1I3B3_CONCO</name>
<gene>
    <name evidence="1" type="ORF">COCON_G00059060</name>
</gene>
<dbReference type="EMBL" id="JAFJMO010000004">
    <property type="protein sequence ID" value="KAJ8278840.1"/>
    <property type="molecule type" value="Genomic_DNA"/>
</dbReference>
<feature type="non-terminal residue" evidence="1">
    <location>
        <position position="1"/>
    </location>
</feature>
<protein>
    <submittedName>
        <fullName evidence="1">Uncharacterized protein</fullName>
    </submittedName>
</protein>
<accession>A0A9Q1I3B3</accession>
<dbReference type="AlphaFoldDB" id="A0A9Q1I3B3"/>
<dbReference type="Pfam" id="PF03645">
    <property type="entry name" value="Tctex-1"/>
    <property type="match status" value="1"/>
</dbReference>
<keyword evidence="2" id="KW-1185">Reference proteome</keyword>
<organism evidence="1 2">
    <name type="scientific">Conger conger</name>
    <name type="common">Conger eel</name>
    <name type="synonym">Muraena conger</name>
    <dbReference type="NCBI Taxonomy" id="82655"/>
    <lineage>
        <taxon>Eukaryota</taxon>
        <taxon>Metazoa</taxon>
        <taxon>Chordata</taxon>
        <taxon>Craniata</taxon>
        <taxon>Vertebrata</taxon>
        <taxon>Euteleostomi</taxon>
        <taxon>Actinopterygii</taxon>
        <taxon>Neopterygii</taxon>
        <taxon>Teleostei</taxon>
        <taxon>Anguilliformes</taxon>
        <taxon>Congridae</taxon>
        <taxon>Conger</taxon>
    </lineage>
</organism>
<comment type="caution">
    <text evidence="1">The sequence shown here is derived from an EMBL/GenBank/DDBJ whole genome shotgun (WGS) entry which is preliminary data.</text>
</comment>
<dbReference type="InterPro" id="IPR005334">
    <property type="entry name" value="Tctex-1-like"/>
</dbReference>
<evidence type="ECO:0000313" key="2">
    <source>
        <dbReference type="Proteomes" id="UP001152803"/>
    </source>
</evidence>
<proteinExistence type="predicted"/>
<reference evidence="1" key="1">
    <citation type="journal article" date="2023" name="Science">
        <title>Genome structures resolve the early diversification of teleost fishes.</title>
        <authorList>
            <person name="Parey E."/>
            <person name="Louis A."/>
            <person name="Montfort J."/>
            <person name="Bouchez O."/>
            <person name="Roques C."/>
            <person name="Iampietro C."/>
            <person name="Lluch J."/>
            <person name="Castinel A."/>
            <person name="Donnadieu C."/>
            <person name="Desvignes T."/>
            <person name="Floi Bucao C."/>
            <person name="Jouanno E."/>
            <person name="Wen M."/>
            <person name="Mejri S."/>
            <person name="Dirks R."/>
            <person name="Jansen H."/>
            <person name="Henkel C."/>
            <person name="Chen W.J."/>
            <person name="Zahm M."/>
            <person name="Cabau C."/>
            <person name="Klopp C."/>
            <person name="Thompson A.W."/>
            <person name="Robinson-Rechavi M."/>
            <person name="Braasch I."/>
            <person name="Lecointre G."/>
            <person name="Bobe J."/>
            <person name="Postlethwait J.H."/>
            <person name="Berthelot C."/>
            <person name="Roest Crollius H."/>
            <person name="Guiguen Y."/>
        </authorList>
    </citation>
    <scope>NUCLEOTIDE SEQUENCE</scope>
    <source>
        <strain evidence="1">Concon-B</strain>
    </source>
</reference>